<dbReference type="InterPro" id="IPR036412">
    <property type="entry name" value="HAD-like_sf"/>
</dbReference>
<dbReference type="InterPro" id="IPR051600">
    <property type="entry name" value="Beta-PGM-like"/>
</dbReference>
<evidence type="ECO:0000256" key="9">
    <source>
        <dbReference type="ARBA" id="ARBA00044968"/>
    </source>
</evidence>
<dbReference type="Gene3D" id="1.10.150.240">
    <property type="entry name" value="Putative phosphatase, domain 2"/>
    <property type="match status" value="1"/>
</dbReference>
<dbReference type="SFLD" id="SFLDG01135">
    <property type="entry name" value="C1.5.6:_HAD__Beta-PGM__Phospha"/>
    <property type="match status" value="1"/>
</dbReference>
<dbReference type="InterPro" id="IPR006439">
    <property type="entry name" value="HAD-SF_hydro_IA"/>
</dbReference>
<dbReference type="GO" id="GO:0000287">
    <property type="term" value="F:magnesium ion binding"/>
    <property type="evidence" value="ECO:0007669"/>
    <property type="project" value="InterPro"/>
</dbReference>
<dbReference type="EMBL" id="UOEB01000093">
    <property type="protein sequence ID" value="VAV83630.1"/>
    <property type="molecule type" value="Genomic_DNA"/>
</dbReference>
<dbReference type="GO" id="GO:0005975">
    <property type="term" value="P:carbohydrate metabolic process"/>
    <property type="evidence" value="ECO:0007669"/>
    <property type="project" value="InterPro"/>
</dbReference>
<dbReference type="NCBIfam" id="TIGR02009">
    <property type="entry name" value="PGMB-YQAB-SF"/>
    <property type="match status" value="1"/>
</dbReference>
<dbReference type="Gene3D" id="3.40.50.1000">
    <property type="entry name" value="HAD superfamily/HAD-like"/>
    <property type="match status" value="1"/>
</dbReference>
<dbReference type="Pfam" id="PF00702">
    <property type="entry name" value="Hydrolase"/>
    <property type="match status" value="1"/>
</dbReference>
<comment type="catalytic activity">
    <reaction evidence="8">
        <text>beta-D-glucose 1-phosphate = beta-D-glucose 6-phosphate</text>
        <dbReference type="Rhea" id="RHEA:20113"/>
        <dbReference type="ChEBI" id="CHEBI:57684"/>
        <dbReference type="ChEBI" id="CHEBI:58247"/>
        <dbReference type="EC" id="5.4.2.6"/>
    </reaction>
</comment>
<evidence type="ECO:0000313" key="11">
    <source>
        <dbReference type="EMBL" id="VAV83630.1"/>
    </source>
</evidence>
<dbReference type="SFLD" id="SFLDG01129">
    <property type="entry name" value="C1.5:_HAD__Beta-PGM__Phosphata"/>
    <property type="match status" value="1"/>
</dbReference>
<gene>
    <name evidence="11" type="ORF">MNBD_BACTEROID02-931</name>
</gene>
<evidence type="ECO:0000256" key="2">
    <source>
        <dbReference type="ARBA" id="ARBA00006171"/>
    </source>
</evidence>
<keyword evidence="5" id="KW-0460">Magnesium</keyword>
<keyword evidence="6 11" id="KW-0413">Isomerase</keyword>
<keyword evidence="3" id="KW-0597">Phosphoprotein</keyword>
<dbReference type="NCBIfam" id="TIGR01509">
    <property type="entry name" value="HAD-SF-IA-v3"/>
    <property type="match status" value="1"/>
</dbReference>
<evidence type="ECO:0000256" key="5">
    <source>
        <dbReference type="ARBA" id="ARBA00022842"/>
    </source>
</evidence>
<dbReference type="InterPro" id="IPR010976">
    <property type="entry name" value="B-phosphoglucomutase_hydrolase"/>
</dbReference>
<name>A0A3B0QQ61_9ZZZZ</name>
<comment type="similarity">
    <text evidence="2">Belongs to the HAD-like hydrolase superfamily. CbbY/CbbZ/Gph/YieH family.</text>
</comment>
<dbReference type="NCBIfam" id="TIGR01990">
    <property type="entry name" value="bPGM"/>
    <property type="match status" value="1"/>
</dbReference>
<evidence type="ECO:0000256" key="1">
    <source>
        <dbReference type="ARBA" id="ARBA00001946"/>
    </source>
</evidence>
<reference evidence="11" key="1">
    <citation type="submission" date="2018-06" db="EMBL/GenBank/DDBJ databases">
        <authorList>
            <person name="Zhirakovskaya E."/>
        </authorList>
    </citation>
    <scope>NUCLEOTIDE SEQUENCE</scope>
</reference>
<sequence length="224" mass="25408">MNRKGFIFDLDGVIVDTAKYHYLAWRKLANAIGIDFSEVENEQLKGVSRTRSLERILEWGNKTLTDDKFMELMARKNHDYLNYISKMDESEILPDVIKTLDYLVQQRQPIALGSASRNAREILKKVKLIEQFDAIIDGNDVSKAKPNPEVFLKAANAIKIQPECCIVFEDSVAGIKAANKANMISIGIGDEAVLKEADYVFKNFTEINCEFLSSLINEDRNVLK</sequence>
<keyword evidence="4" id="KW-0479">Metal-binding</keyword>
<dbReference type="GO" id="GO:0008801">
    <property type="term" value="F:beta-phosphoglucomutase activity"/>
    <property type="evidence" value="ECO:0007669"/>
    <property type="project" value="UniProtKB-EC"/>
</dbReference>
<dbReference type="InterPro" id="IPR023214">
    <property type="entry name" value="HAD_sf"/>
</dbReference>
<dbReference type="NCBIfam" id="TIGR01549">
    <property type="entry name" value="HAD-SF-IA-v1"/>
    <property type="match status" value="1"/>
</dbReference>
<dbReference type="SFLD" id="SFLDS00003">
    <property type="entry name" value="Haloacid_Dehalogenase"/>
    <property type="match status" value="1"/>
</dbReference>
<evidence type="ECO:0000256" key="7">
    <source>
        <dbReference type="ARBA" id="ARBA00023277"/>
    </source>
</evidence>
<evidence type="ECO:0000256" key="10">
    <source>
        <dbReference type="ARBA" id="ARBA00044991"/>
    </source>
</evidence>
<dbReference type="PANTHER" id="PTHR46193:SF18">
    <property type="entry name" value="HEXITOL PHOSPHATASE B"/>
    <property type="match status" value="1"/>
</dbReference>
<proteinExistence type="inferred from homology"/>
<dbReference type="AlphaFoldDB" id="A0A3B0QQ61"/>
<evidence type="ECO:0000256" key="4">
    <source>
        <dbReference type="ARBA" id="ARBA00022723"/>
    </source>
</evidence>
<dbReference type="InterPro" id="IPR010972">
    <property type="entry name" value="Beta-PGM"/>
</dbReference>
<evidence type="ECO:0000256" key="6">
    <source>
        <dbReference type="ARBA" id="ARBA00023235"/>
    </source>
</evidence>
<dbReference type="PANTHER" id="PTHR46193">
    <property type="entry name" value="6-PHOSPHOGLUCONATE PHOSPHATASE"/>
    <property type="match status" value="1"/>
</dbReference>
<keyword evidence="7" id="KW-0119">Carbohydrate metabolism</keyword>
<evidence type="ECO:0000256" key="8">
    <source>
        <dbReference type="ARBA" id="ARBA00044926"/>
    </source>
</evidence>
<organism evidence="11">
    <name type="scientific">hydrothermal vent metagenome</name>
    <dbReference type="NCBI Taxonomy" id="652676"/>
    <lineage>
        <taxon>unclassified sequences</taxon>
        <taxon>metagenomes</taxon>
        <taxon>ecological metagenomes</taxon>
    </lineage>
</organism>
<evidence type="ECO:0000256" key="3">
    <source>
        <dbReference type="ARBA" id="ARBA00022553"/>
    </source>
</evidence>
<comment type="cofactor">
    <cofactor evidence="1">
        <name>Mg(2+)</name>
        <dbReference type="ChEBI" id="CHEBI:18420"/>
    </cofactor>
</comment>
<accession>A0A3B0QQ61</accession>
<dbReference type="SUPFAM" id="SSF56784">
    <property type="entry name" value="HAD-like"/>
    <property type="match status" value="1"/>
</dbReference>
<protein>
    <recommendedName>
        <fullName evidence="10">Beta-phosphoglucomutase</fullName>
        <ecNumber evidence="9">5.4.2.6</ecNumber>
    </recommendedName>
</protein>
<dbReference type="EC" id="5.4.2.6" evidence="9"/>
<dbReference type="InterPro" id="IPR023198">
    <property type="entry name" value="PGP-like_dom2"/>
</dbReference>
<dbReference type="CDD" id="cd02598">
    <property type="entry name" value="HAD_BPGM"/>
    <property type="match status" value="1"/>
</dbReference>